<dbReference type="GO" id="GO:0043024">
    <property type="term" value="F:ribosomal small subunit binding"/>
    <property type="evidence" value="ECO:0007669"/>
    <property type="project" value="TreeGrafter"/>
</dbReference>
<dbReference type="KEGG" id="mcoo:MCOO_19300"/>
<keyword evidence="5" id="KW-1185">Reference proteome</keyword>
<dbReference type="Gene3D" id="3.30.160.100">
    <property type="entry name" value="Ribosome hibernation promotion factor-like"/>
    <property type="match status" value="1"/>
</dbReference>
<dbReference type="GO" id="GO:0045900">
    <property type="term" value="P:negative regulation of translational elongation"/>
    <property type="evidence" value="ECO:0007669"/>
    <property type="project" value="TreeGrafter"/>
</dbReference>
<dbReference type="InterPro" id="IPR032528">
    <property type="entry name" value="Ribosom_S30AE_C"/>
</dbReference>
<dbReference type="InterPro" id="IPR050574">
    <property type="entry name" value="HPF/YfiA_ribosome-assoc"/>
</dbReference>
<dbReference type="PANTHER" id="PTHR33231">
    <property type="entry name" value="30S RIBOSOMAL PROTEIN"/>
    <property type="match status" value="1"/>
</dbReference>
<reference evidence="4 5" key="1">
    <citation type="journal article" date="2019" name="Emerg. Microbes Infect.">
        <title>Comprehensive subspecies identification of 175 nontuberculous mycobacteria species based on 7547 genomic profiles.</title>
        <authorList>
            <person name="Matsumoto Y."/>
            <person name="Kinjo T."/>
            <person name="Motooka D."/>
            <person name="Nabeya D."/>
            <person name="Jung N."/>
            <person name="Uechi K."/>
            <person name="Horii T."/>
            <person name="Iida T."/>
            <person name="Fujita J."/>
            <person name="Nakamura S."/>
        </authorList>
    </citation>
    <scope>NUCLEOTIDE SEQUENCE [LARGE SCALE GENOMIC DNA]</scope>
    <source>
        <strain evidence="4 5">JCM 12404</strain>
    </source>
</reference>
<dbReference type="RefSeq" id="WP_163776145.1">
    <property type="nucleotide sequence ID" value="NZ_AP022569.1"/>
</dbReference>
<feature type="compositionally biased region" description="Basic and acidic residues" evidence="2">
    <location>
        <begin position="117"/>
        <end position="139"/>
    </location>
</feature>
<accession>A0A7I7KUY4</accession>
<dbReference type="InterPro" id="IPR036567">
    <property type="entry name" value="RHF-like"/>
</dbReference>
<feature type="domain" description="Sigma 54 modulation/S30EA ribosomal protein C-terminal" evidence="3">
    <location>
        <begin position="137"/>
        <end position="191"/>
    </location>
</feature>
<evidence type="ECO:0000256" key="2">
    <source>
        <dbReference type="SAM" id="MobiDB-lite"/>
    </source>
</evidence>
<gene>
    <name evidence="4" type="ORF">MCOO_19300</name>
</gene>
<dbReference type="Pfam" id="PF02482">
    <property type="entry name" value="Ribosomal_S30AE"/>
    <property type="match status" value="1"/>
</dbReference>
<dbReference type="Proteomes" id="UP000465866">
    <property type="component" value="Chromosome"/>
</dbReference>
<evidence type="ECO:0000256" key="1">
    <source>
        <dbReference type="ARBA" id="ARBA00022845"/>
    </source>
</evidence>
<evidence type="ECO:0000313" key="5">
    <source>
        <dbReference type="Proteomes" id="UP000465866"/>
    </source>
</evidence>
<name>A0A7I7KUY4_9MYCO</name>
<keyword evidence="1" id="KW-0810">Translation regulation</keyword>
<evidence type="ECO:0000313" key="4">
    <source>
        <dbReference type="EMBL" id="BBX45915.1"/>
    </source>
</evidence>
<protein>
    <recommendedName>
        <fullName evidence="3">Sigma 54 modulation/S30EA ribosomal protein C-terminal domain-containing protein</fullName>
    </recommendedName>
</protein>
<dbReference type="SUPFAM" id="SSF69754">
    <property type="entry name" value="Ribosome binding protein Y (YfiA homologue)"/>
    <property type="match status" value="1"/>
</dbReference>
<sequence>MGYGNGLPVAFDIDVTTQGQPPGIEDYVREKIGGLSRFTHQPVLHARVRVSRHADPAVARPVIAQANIDVNGRPVRAQVQAANAREAIDRLEARLWRRLERIANRAEAKHGNSSHANEWHHQSERTDRPSHYPRPSDERRIIRRKSFTLGTCTVDEAAQEMELLDVDFHLFTEKGTGQASVLYRTDSAGYRMAQVMPLPRELAPHELPVSVSPQPAPRLTIARAKERLSLLGLPFLFFIDMDQGRAGVLYHRYDGHYGLISPAG</sequence>
<organism evidence="4 5">
    <name type="scientific">Mycobacterium cookii</name>
    <dbReference type="NCBI Taxonomy" id="1775"/>
    <lineage>
        <taxon>Bacteria</taxon>
        <taxon>Bacillati</taxon>
        <taxon>Actinomycetota</taxon>
        <taxon>Actinomycetes</taxon>
        <taxon>Mycobacteriales</taxon>
        <taxon>Mycobacteriaceae</taxon>
        <taxon>Mycobacterium</taxon>
    </lineage>
</organism>
<feature type="domain" description="Sigma 54 modulation/S30EA ribosomal protein C-terminal" evidence="3">
    <location>
        <begin position="215"/>
        <end position="259"/>
    </location>
</feature>
<dbReference type="Pfam" id="PF16321">
    <property type="entry name" value="Ribosom_S30AE_C"/>
    <property type="match status" value="2"/>
</dbReference>
<dbReference type="Gene3D" id="3.30.505.50">
    <property type="entry name" value="Sigma 54 modulation/S30EA ribosomal protein, C-terminal domain"/>
    <property type="match status" value="2"/>
</dbReference>
<evidence type="ECO:0000259" key="3">
    <source>
        <dbReference type="Pfam" id="PF16321"/>
    </source>
</evidence>
<dbReference type="AlphaFoldDB" id="A0A7I7KUY4"/>
<dbReference type="PANTHER" id="PTHR33231:SF1">
    <property type="entry name" value="30S RIBOSOMAL PROTEIN"/>
    <property type="match status" value="1"/>
</dbReference>
<dbReference type="InterPro" id="IPR038416">
    <property type="entry name" value="Ribosom_S30AE_C_sf"/>
</dbReference>
<dbReference type="EMBL" id="AP022569">
    <property type="protein sequence ID" value="BBX45915.1"/>
    <property type="molecule type" value="Genomic_DNA"/>
</dbReference>
<feature type="region of interest" description="Disordered" evidence="2">
    <location>
        <begin position="106"/>
        <end position="139"/>
    </location>
</feature>
<dbReference type="InterPro" id="IPR003489">
    <property type="entry name" value="RHF/RaiA"/>
</dbReference>
<dbReference type="GO" id="GO:0022627">
    <property type="term" value="C:cytosolic small ribosomal subunit"/>
    <property type="evidence" value="ECO:0007669"/>
    <property type="project" value="TreeGrafter"/>
</dbReference>
<proteinExistence type="predicted"/>